<dbReference type="GO" id="GO:0005886">
    <property type="term" value="C:plasma membrane"/>
    <property type="evidence" value="ECO:0007669"/>
    <property type="project" value="UniProtKB-SubCell"/>
</dbReference>
<keyword evidence="7 9" id="KW-0472">Membrane</keyword>
<name>A0A6I6CZC2_9GAMM</name>
<dbReference type="PANTHER" id="PTHR39342:SF1">
    <property type="entry name" value="UPF0283 MEMBRANE PROTEIN YCJF"/>
    <property type="match status" value="1"/>
</dbReference>
<organism evidence="10 11">
    <name type="scientific">Guyparkeria halophila</name>
    <dbReference type="NCBI Taxonomy" id="47960"/>
    <lineage>
        <taxon>Bacteria</taxon>
        <taxon>Pseudomonadati</taxon>
        <taxon>Pseudomonadota</taxon>
        <taxon>Gammaproteobacteria</taxon>
        <taxon>Chromatiales</taxon>
        <taxon>Thioalkalibacteraceae</taxon>
        <taxon>Guyparkeria</taxon>
    </lineage>
</organism>
<gene>
    <name evidence="10" type="ORF">GM160_03245</name>
</gene>
<keyword evidence="5 9" id="KW-0812">Transmembrane</keyword>
<evidence type="ECO:0000256" key="6">
    <source>
        <dbReference type="ARBA" id="ARBA00022989"/>
    </source>
</evidence>
<accession>A0A6I6CZC2</accession>
<keyword evidence="6 9" id="KW-1133">Transmembrane helix</keyword>
<dbReference type="PANTHER" id="PTHR39342">
    <property type="entry name" value="UPF0283 MEMBRANE PROTEIN YCJF"/>
    <property type="match status" value="1"/>
</dbReference>
<feature type="transmembrane region" description="Helical" evidence="9">
    <location>
        <begin position="82"/>
        <end position="103"/>
    </location>
</feature>
<dbReference type="KEGG" id="ghl:GM160_03245"/>
<evidence type="ECO:0000256" key="9">
    <source>
        <dbReference type="SAM" id="Phobius"/>
    </source>
</evidence>
<keyword evidence="3" id="KW-1003">Cell membrane</keyword>
<dbReference type="InterPro" id="IPR021147">
    <property type="entry name" value="DUF697"/>
</dbReference>
<evidence type="ECO:0000313" key="10">
    <source>
        <dbReference type="EMBL" id="QGT77988.1"/>
    </source>
</evidence>
<dbReference type="RefSeq" id="WP_156228063.1">
    <property type="nucleotide sequence ID" value="NZ_CP046415.1"/>
</dbReference>
<keyword evidence="4" id="KW-0997">Cell inner membrane</keyword>
<evidence type="ECO:0000256" key="3">
    <source>
        <dbReference type="ARBA" id="ARBA00022475"/>
    </source>
</evidence>
<evidence type="ECO:0000256" key="2">
    <source>
        <dbReference type="ARBA" id="ARBA00008255"/>
    </source>
</evidence>
<protein>
    <submittedName>
        <fullName evidence="10">DUF697 domain-containing protein</fullName>
    </submittedName>
</protein>
<feature type="transmembrane region" description="Helical" evidence="9">
    <location>
        <begin position="194"/>
        <end position="215"/>
    </location>
</feature>
<evidence type="ECO:0000313" key="11">
    <source>
        <dbReference type="Proteomes" id="UP000427716"/>
    </source>
</evidence>
<proteinExistence type="inferred from homology"/>
<evidence type="ECO:0000256" key="5">
    <source>
        <dbReference type="ARBA" id="ARBA00022692"/>
    </source>
</evidence>
<evidence type="ECO:0000256" key="4">
    <source>
        <dbReference type="ARBA" id="ARBA00022519"/>
    </source>
</evidence>
<evidence type="ECO:0000256" key="8">
    <source>
        <dbReference type="SAM" id="MobiDB-lite"/>
    </source>
</evidence>
<dbReference type="Pfam" id="PF05128">
    <property type="entry name" value="DUF697"/>
    <property type="match status" value="1"/>
</dbReference>
<sequence>MNDEQPPRGGHLATRIHAQGDSVPDVDTEALYDEESSEDVADLIEPRRGFPWVATLLGVVAVTWITINWLQAIWWAHATHPALGWAIFAIGVGVGGAGLALIWRAWRQRHHIDAITHLNRRLAEAEREGEMGQSVVELREAAEHLLADNPQRRTFEENLLGIDAGSHATELVVALERGYAEQDARARALIHREVVRTGLFIAASPYPALDLLLVAWRNARMVNAIAGIYGLTLSFPARWRLYRMILQNMAFASATETVLDSASEGWAANLMVNLGARAGQGVAVALYSLRIGRQAMRASRIAPEHKPLVDRNLAKLILGAIRERSSGTR</sequence>
<comment type="similarity">
    <text evidence="2">Belongs to the UPF0283 family.</text>
</comment>
<comment type="subcellular location">
    <subcellularLocation>
        <location evidence="1">Cell inner membrane</location>
        <topology evidence="1">Multi-pass membrane protein</topology>
    </subcellularLocation>
</comment>
<feature type="region of interest" description="Disordered" evidence="8">
    <location>
        <begin position="1"/>
        <end position="22"/>
    </location>
</feature>
<dbReference type="EMBL" id="CP046415">
    <property type="protein sequence ID" value="QGT77988.1"/>
    <property type="molecule type" value="Genomic_DNA"/>
</dbReference>
<reference evidence="10 11" key="1">
    <citation type="submission" date="2019-11" db="EMBL/GenBank/DDBJ databases">
        <authorList>
            <person name="Zhang J."/>
            <person name="Sun C."/>
        </authorList>
    </citation>
    <scope>NUCLEOTIDE SEQUENCE [LARGE SCALE GENOMIC DNA]</scope>
    <source>
        <strain evidence="11">sp2</strain>
    </source>
</reference>
<dbReference type="Proteomes" id="UP000427716">
    <property type="component" value="Chromosome"/>
</dbReference>
<dbReference type="AlphaFoldDB" id="A0A6I6CZC2"/>
<dbReference type="InterPro" id="IPR006507">
    <property type="entry name" value="UPF0283"/>
</dbReference>
<feature type="transmembrane region" description="Helical" evidence="9">
    <location>
        <begin position="52"/>
        <end position="76"/>
    </location>
</feature>
<evidence type="ECO:0000256" key="1">
    <source>
        <dbReference type="ARBA" id="ARBA00004429"/>
    </source>
</evidence>
<evidence type="ECO:0000256" key="7">
    <source>
        <dbReference type="ARBA" id="ARBA00023136"/>
    </source>
</evidence>
<keyword evidence="11" id="KW-1185">Reference proteome</keyword>
<feature type="transmembrane region" description="Helical" evidence="9">
    <location>
        <begin position="221"/>
        <end position="239"/>
    </location>
</feature>